<dbReference type="GO" id="GO:0008299">
    <property type="term" value="P:isoprenoid biosynthetic process"/>
    <property type="evidence" value="ECO:0007669"/>
    <property type="project" value="UniProtKB-ARBA"/>
</dbReference>
<evidence type="ECO:0000256" key="4">
    <source>
        <dbReference type="ARBA" id="ARBA00022842"/>
    </source>
</evidence>
<dbReference type="GO" id="GO:0010333">
    <property type="term" value="F:terpene synthase activity"/>
    <property type="evidence" value="ECO:0007669"/>
    <property type="project" value="InterPro"/>
</dbReference>
<dbReference type="Gene3D" id="1.10.600.10">
    <property type="entry name" value="Farnesyl Diphosphate Synthase"/>
    <property type="match status" value="1"/>
</dbReference>
<reference evidence="8 9" key="1">
    <citation type="journal article" date="2015" name="Sci. Rep.">
        <title>Chromosome-level genome map provides insights into diverse defense mechanisms in the medicinal fungus Ganoderma sinense.</title>
        <authorList>
            <person name="Zhu Y."/>
            <person name="Xu J."/>
            <person name="Sun C."/>
            <person name="Zhou S."/>
            <person name="Xu H."/>
            <person name="Nelson D.R."/>
            <person name="Qian J."/>
            <person name="Song J."/>
            <person name="Luo H."/>
            <person name="Xiang L."/>
            <person name="Li Y."/>
            <person name="Xu Z."/>
            <person name="Ji A."/>
            <person name="Wang L."/>
            <person name="Lu S."/>
            <person name="Hayward A."/>
            <person name="Sun W."/>
            <person name="Li X."/>
            <person name="Schwartz D.C."/>
            <person name="Wang Y."/>
            <person name="Chen S."/>
        </authorList>
    </citation>
    <scope>NUCLEOTIDE SEQUENCE [LARGE SCALE GENOMIC DNA]</scope>
    <source>
        <strain evidence="8 9">ZZ0214-1</strain>
    </source>
</reference>
<evidence type="ECO:0000256" key="3">
    <source>
        <dbReference type="ARBA" id="ARBA00022723"/>
    </source>
</evidence>
<evidence type="ECO:0000313" key="9">
    <source>
        <dbReference type="Proteomes" id="UP000230002"/>
    </source>
</evidence>
<evidence type="ECO:0000256" key="5">
    <source>
        <dbReference type="ARBA" id="ARBA00023239"/>
    </source>
</evidence>
<dbReference type="SFLD" id="SFLDG01020">
    <property type="entry name" value="Terpene_Cyclase_Like_2"/>
    <property type="match status" value="1"/>
</dbReference>
<dbReference type="Pfam" id="PF19086">
    <property type="entry name" value="Terpene_syn_C_2"/>
    <property type="match status" value="1"/>
</dbReference>
<evidence type="ECO:0000256" key="6">
    <source>
        <dbReference type="RuleBase" id="RU366034"/>
    </source>
</evidence>
<dbReference type="SUPFAM" id="SSF48576">
    <property type="entry name" value="Terpenoid synthases"/>
    <property type="match status" value="1"/>
</dbReference>
<evidence type="ECO:0000256" key="7">
    <source>
        <dbReference type="SAM" id="Phobius"/>
    </source>
</evidence>
<comment type="similarity">
    <text evidence="2 6">Belongs to the terpene synthase family.</text>
</comment>
<dbReference type="PANTHER" id="PTHR35201">
    <property type="entry name" value="TERPENE SYNTHASE"/>
    <property type="match status" value="1"/>
</dbReference>
<protein>
    <recommendedName>
        <fullName evidence="6">Terpene synthase</fullName>
        <ecNumber evidence="6">4.2.3.-</ecNumber>
    </recommendedName>
</protein>
<keyword evidence="7" id="KW-0812">Transmembrane</keyword>
<keyword evidence="3 6" id="KW-0479">Metal-binding</keyword>
<feature type="transmembrane region" description="Helical" evidence="7">
    <location>
        <begin position="296"/>
        <end position="318"/>
    </location>
</feature>
<sequence length="325" mass="36813">MAFPDADVSHLETCITFFLWAFSFDDLSDEGTFQSNPQAHQAAVDISMKVLRNPAAPPPDFPFAAMLHEFFRAVEGWMRSQVEQIRNRAIDEIPSVNDFIILRRQTIGGPIVESMIEYSLDLRIPEDVWDHPILQDMSNALIDLMTWPNDLCSFNKEQADGDFQNLVFCIMIEQDCPLQTAVDILTDMLSQRLVDYEELKAQLPSFGPEVDAELTRYIKAIEHYTQGTVVWYYSSPRYFRGQAVSGIPEIVVPVYEKSASMQDTTLTPTAKASKPAPVVKHSPWVKADSSFVHTHVVLQCMIYLLLVLVAFVVVVLSVNKITFMI</sequence>
<keyword evidence="7" id="KW-0472">Membrane</keyword>
<name>A0A2G8RT94_9APHY</name>
<keyword evidence="9" id="KW-1185">Reference proteome</keyword>
<keyword evidence="4 6" id="KW-0460">Magnesium</keyword>
<dbReference type="SFLD" id="SFLDS00005">
    <property type="entry name" value="Isoprenoid_Synthase_Type_I"/>
    <property type="match status" value="1"/>
</dbReference>
<dbReference type="SMR" id="A0A2G8RT94"/>
<accession>A0A2G8RT94</accession>
<dbReference type="Proteomes" id="UP000230002">
    <property type="component" value="Unassembled WGS sequence"/>
</dbReference>
<comment type="cofactor">
    <cofactor evidence="1 6">
        <name>Mg(2+)</name>
        <dbReference type="ChEBI" id="CHEBI:18420"/>
    </cofactor>
</comment>
<dbReference type="InterPro" id="IPR034686">
    <property type="entry name" value="Terpene_cyclase-like_2"/>
</dbReference>
<dbReference type="PANTHER" id="PTHR35201:SF4">
    <property type="entry name" value="BETA-PINACENE SYNTHASE-RELATED"/>
    <property type="match status" value="1"/>
</dbReference>
<gene>
    <name evidence="8" type="ORF">GSI_12618</name>
</gene>
<evidence type="ECO:0000256" key="1">
    <source>
        <dbReference type="ARBA" id="ARBA00001946"/>
    </source>
</evidence>
<evidence type="ECO:0000256" key="2">
    <source>
        <dbReference type="ARBA" id="ARBA00006333"/>
    </source>
</evidence>
<dbReference type="GO" id="GO:0046872">
    <property type="term" value="F:metal ion binding"/>
    <property type="evidence" value="ECO:0007669"/>
    <property type="project" value="UniProtKB-KW"/>
</dbReference>
<keyword evidence="7" id="KW-1133">Transmembrane helix</keyword>
<dbReference type="AlphaFoldDB" id="A0A2G8RT94"/>
<comment type="caution">
    <text evidence="8">The sequence shown here is derived from an EMBL/GenBank/DDBJ whole genome shotgun (WGS) entry which is preliminary data.</text>
</comment>
<dbReference type="OrthoDB" id="6486656at2759"/>
<dbReference type="EMBL" id="AYKW01000056">
    <property type="protein sequence ID" value="PIL24732.1"/>
    <property type="molecule type" value="Genomic_DNA"/>
</dbReference>
<dbReference type="InterPro" id="IPR008949">
    <property type="entry name" value="Isoprenoid_synthase_dom_sf"/>
</dbReference>
<dbReference type="EC" id="4.2.3.-" evidence="6"/>
<proteinExistence type="inferred from homology"/>
<evidence type="ECO:0000313" key="8">
    <source>
        <dbReference type="EMBL" id="PIL24732.1"/>
    </source>
</evidence>
<organism evidence="8 9">
    <name type="scientific">Ganoderma sinense ZZ0214-1</name>
    <dbReference type="NCBI Taxonomy" id="1077348"/>
    <lineage>
        <taxon>Eukaryota</taxon>
        <taxon>Fungi</taxon>
        <taxon>Dikarya</taxon>
        <taxon>Basidiomycota</taxon>
        <taxon>Agaricomycotina</taxon>
        <taxon>Agaricomycetes</taxon>
        <taxon>Polyporales</taxon>
        <taxon>Polyporaceae</taxon>
        <taxon>Ganoderma</taxon>
    </lineage>
</organism>
<keyword evidence="5 6" id="KW-0456">Lyase</keyword>